<evidence type="ECO:0000256" key="2">
    <source>
        <dbReference type="SAM" id="Phobius"/>
    </source>
</evidence>
<dbReference type="InterPro" id="IPR004296">
    <property type="entry name" value="DUF236"/>
</dbReference>
<comment type="caution">
    <text evidence="3">The sequence shown here is derived from an EMBL/GenBank/DDBJ whole genome shotgun (WGS) entry which is preliminary data.</text>
</comment>
<feature type="compositionally biased region" description="Low complexity" evidence="1">
    <location>
        <begin position="105"/>
        <end position="128"/>
    </location>
</feature>
<keyword evidence="2" id="KW-1133">Transmembrane helix</keyword>
<dbReference type="EMBL" id="JAUCMV010000004">
    <property type="protein sequence ID" value="KAK0406447.1"/>
    <property type="molecule type" value="Genomic_DNA"/>
</dbReference>
<keyword evidence="2" id="KW-0472">Membrane</keyword>
<reference evidence="3" key="1">
    <citation type="submission" date="2023-06" db="EMBL/GenBank/DDBJ databases">
        <title>Genomic analysis of the entomopathogenic nematode Steinernema hermaphroditum.</title>
        <authorList>
            <person name="Schwarz E.M."/>
            <person name="Heppert J.K."/>
            <person name="Baniya A."/>
            <person name="Schwartz H.T."/>
            <person name="Tan C.-H."/>
            <person name="Antoshechkin I."/>
            <person name="Sternberg P.W."/>
            <person name="Goodrich-Blair H."/>
            <person name="Dillman A.R."/>
        </authorList>
    </citation>
    <scope>NUCLEOTIDE SEQUENCE</scope>
    <source>
        <strain evidence="3">PS9179</strain>
        <tissue evidence="3">Whole animal</tissue>
    </source>
</reference>
<evidence type="ECO:0000313" key="3">
    <source>
        <dbReference type="EMBL" id="KAK0406447.1"/>
    </source>
</evidence>
<dbReference type="PANTHER" id="PTHR21592">
    <property type="entry name" value="CHROMOSOME UNDETERMINED SCAFFOLD_25, WHOLE GENOME SHOTGUN SEQUENCE"/>
    <property type="match status" value="1"/>
</dbReference>
<gene>
    <name evidence="3" type="ORF">QR680_018577</name>
</gene>
<dbReference type="PANTHER" id="PTHR21592:SF23">
    <property type="entry name" value="DAUER UP-REGULATED"/>
    <property type="match status" value="1"/>
</dbReference>
<organism evidence="3 4">
    <name type="scientific">Steinernema hermaphroditum</name>
    <dbReference type="NCBI Taxonomy" id="289476"/>
    <lineage>
        <taxon>Eukaryota</taxon>
        <taxon>Metazoa</taxon>
        <taxon>Ecdysozoa</taxon>
        <taxon>Nematoda</taxon>
        <taxon>Chromadorea</taxon>
        <taxon>Rhabditida</taxon>
        <taxon>Tylenchina</taxon>
        <taxon>Panagrolaimomorpha</taxon>
        <taxon>Strongyloidoidea</taxon>
        <taxon>Steinernematidae</taxon>
        <taxon>Steinernema</taxon>
    </lineage>
</organism>
<feature type="region of interest" description="Disordered" evidence="1">
    <location>
        <begin position="88"/>
        <end position="146"/>
    </location>
</feature>
<dbReference type="AlphaFoldDB" id="A0AA39HID9"/>
<dbReference type="Pfam" id="PF03057">
    <property type="entry name" value="DUF236"/>
    <property type="match status" value="3"/>
</dbReference>
<name>A0AA39HID9_9BILA</name>
<evidence type="ECO:0000313" key="4">
    <source>
        <dbReference type="Proteomes" id="UP001175271"/>
    </source>
</evidence>
<evidence type="ECO:0000256" key="1">
    <source>
        <dbReference type="SAM" id="MobiDB-lite"/>
    </source>
</evidence>
<feature type="transmembrane region" description="Helical" evidence="2">
    <location>
        <begin position="21"/>
        <end position="40"/>
    </location>
</feature>
<sequence>MVACRRAKALKGGLSAAKARCFLIDLASAVLNTAGFDTMMRTDVAFFVQLFLQVCATVLLLSLCSSKKKKNGKKANVVKSVRKDINVKKSADDGDDEDSKEGDTQKPAQDAAAGANKAPGGADKAPAGAPVPRPPTNGGGMAGTFDPNYQTLNGVGGDCFGADKAAGGDGGPPAGGPKPPAQGGIAGTHDPNYQTMNAVGGDCFGADKATGGGGGAAPAGGPKPPAQGGIAGTHDPNYQTLAGMGNDCFQKYIERSVVVSFVIRGSRSDTGAAEPPKSSAFNYSGTTAFPFAYRYVVGDKVGHQLIPFDAKKRLPFAGTLPFCSRACMMHRMLSRADDLECWLYTLFDLCDRHLLPWKRVRDFETVRGAKEVLFDYLDEGESYDMVYEKFRDFEGGAKMISDLKFTEEPDYRRCIK</sequence>
<accession>A0AA39HID9</accession>
<proteinExistence type="predicted"/>
<feature type="transmembrane region" description="Helical" evidence="2">
    <location>
        <begin position="46"/>
        <end position="64"/>
    </location>
</feature>
<keyword evidence="2" id="KW-0812">Transmembrane</keyword>
<dbReference type="Proteomes" id="UP001175271">
    <property type="component" value="Unassembled WGS sequence"/>
</dbReference>
<protein>
    <submittedName>
        <fullName evidence="3">Uncharacterized protein</fullName>
    </submittedName>
</protein>
<keyword evidence="4" id="KW-1185">Reference proteome</keyword>
<feature type="region of interest" description="Disordered" evidence="1">
    <location>
        <begin position="163"/>
        <end position="188"/>
    </location>
</feature>
<dbReference type="Gene3D" id="1.10.510.10">
    <property type="entry name" value="Transferase(Phosphotransferase) domain 1"/>
    <property type="match status" value="1"/>
</dbReference>